<dbReference type="Proteomes" id="UP000192247">
    <property type="component" value="Unassembled WGS sequence"/>
</dbReference>
<proteinExistence type="predicted"/>
<reference evidence="2 3" key="1">
    <citation type="journal article" date="2017" name="Gigascience">
        <title>Draft genome of the honey bee ectoparasitic mite, Tropilaelaps mercedesae, is shaped by the parasitic life history.</title>
        <authorList>
            <person name="Dong X."/>
            <person name="Armstrong S.D."/>
            <person name="Xia D."/>
            <person name="Makepeace B.L."/>
            <person name="Darby A.C."/>
            <person name="Kadowaki T."/>
        </authorList>
    </citation>
    <scope>NUCLEOTIDE SEQUENCE [LARGE SCALE GENOMIC DNA]</scope>
    <source>
        <strain evidence="2">Wuxi-XJTLU</strain>
    </source>
</reference>
<accession>A0A1V9X974</accession>
<dbReference type="Gene3D" id="3.40.30.10">
    <property type="entry name" value="Glutaredoxin"/>
    <property type="match status" value="1"/>
</dbReference>
<dbReference type="InterPro" id="IPR013766">
    <property type="entry name" value="Thioredoxin_domain"/>
</dbReference>
<evidence type="ECO:0000313" key="2">
    <source>
        <dbReference type="EMBL" id="OQR69966.1"/>
    </source>
</evidence>
<evidence type="ECO:0000313" key="3">
    <source>
        <dbReference type="Proteomes" id="UP000192247"/>
    </source>
</evidence>
<evidence type="ECO:0000259" key="1">
    <source>
        <dbReference type="Pfam" id="PF00085"/>
    </source>
</evidence>
<dbReference type="Pfam" id="PF00085">
    <property type="entry name" value="Thioredoxin"/>
    <property type="match status" value="1"/>
</dbReference>
<dbReference type="EMBL" id="MNPL01019186">
    <property type="protein sequence ID" value="OQR69966.1"/>
    <property type="molecule type" value="Genomic_DNA"/>
</dbReference>
<sequence>MDHESRSSSMHFAKVDIDDNAELAMEFSIEAVPAVLTFRSGKLVDKVIGGQDDDQLIALIDKLKN</sequence>
<dbReference type="STRING" id="418985.A0A1V9X974"/>
<dbReference type="CDD" id="cd02947">
    <property type="entry name" value="TRX_family"/>
    <property type="match status" value="1"/>
</dbReference>
<dbReference type="GO" id="GO:0015035">
    <property type="term" value="F:protein-disulfide reductase activity"/>
    <property type="evidence" value="ECO:0007669"/>
    <property type="project" value="TreeGrafter"/>
</dbReference>
<organism evidence="2 3">
    <name type="scientific">Tropilaelaps mercedesae</name>
    <dbReference type="NCBI Taxonomy" id="418985"/>
    <lineage>
        <taxon>Eukaryota</taxon>
        <taxon>Metazoa</taxon>
        <taxon>Ecdysozoa</taxon>
        <taxon>Arthropoda</taxon>
        <taxon>Chelicerata</taxon>
        <taxon>Arachnida</taxon>
        <taxon>Acari</taxon>
        <taxon>Parasitiformes</taxon>
        <taxon>Mesostigmata</taxon>
        <taxon>Gamasina</taxon>
        <taxon>Dermanyssoidea</taxon>
        <taxon>Laelapidae</taxon>
        <taxon>Tropilaelaps</taxon>
    </lineage>
</organism>
<dbReference type="GO" id="GO:0005737">
    <property type="term" value="C:cytoplasm"/>
    <property type="evidence" value="ECO:0007669"/>
    <property type="project" value="TreeGrafter"/>
</dbReference>
<protein>
    <submittedName>
        <fullName evidence="2">Thioredoxin</fullName>
    </submittedName>
</protein>
<gene>
    <name evidence="2" type="ORF">BIW11_04253</name>
</gene>
<dbReference type="SUPFAM" id="SSF52833">
    <property type="entry name" value="Thioredoxin-like"/>
    <property type="match status" value="1"/>
</dbReference>
<keyword evidence="3" id="KW-1185">Reference proteome</keyword>
<dbReference type="PANTHER" id="PTHR45663:SF11">
    <property type="entry name" value="GEO12009P1"/>
    <property type="match status" value="1"/>
</dbReference>
<dbReference type="PANTHER" id="PTHR45663">
    <property type="entry name" value="GEO12009P1"/>
    <property type="match status" value="1"/>
</dbReference>
<name>A0A1V9X974_9ACAR</name>
<dbReference type="OrthoDB" id="19690at2759"/>
<dbReference type="AlphaFoldDB" id="A0A1V9X974"/>
<dbReference type="InterPro" id="IPR036249">
    <property type="entry name" value="Thioredoxin-like_sf"/>
</dbReference>
<dbReference type="InParanoid" id="A0A1V9X974"/>
<comment type="caution">
    <text evidence="2">The sequence shown here is derived from an EMBL/GenBank/DDBJ whole genome shotgun (WGS) entry which is preliminary data.</text>
</comment>
<feature type="domain" description="Thioredoxin" evidence="1">
    <location>
        <begin position="8"/>
        <end position="62"/>
    </location>
</feature>